<evidence type="ECO:0000313" key="3">
    <source>
        <dbReference type="Proteomes" id="UP001583172"/>
    </source>
</evidence>
<dbReference type="SUPFAM" id="SSF89009">
    <property type="entry name" value="GAT-like domain"/>
    <property type="match status" value="1"/>
</dbReference>
<accession>A0ABR3V1J6</accession>
<dbReference type="PANTHER" id="PTHR22951">
    <property type="entry name" value="CLATHRIN ASSEMBLY PROTEIN"/>
    <property type="match status" value="1"/>
</dbReference>
<evidence type="ECO:0000313" key="2">
    <source>
        <dbReference type="EMBL" id="KAL1835596.1"/>
    </source>
</evidence>
<gene>
    <name evidence="2" type="ORF">VTJ49DRAFT_6347</name>
</gene>
<dbReference type="SUPFAM" id="SSF48464">
    <property type="entry name" value="ENTH/VHS domain"/>
    <property type="match status" value="1"/>
</dbReference>
<feature type="domain" description="AP180 N-terminal homology (ANTH)" evidence="1">
    <location>
        <begin position="1"/>
        <end position="135"/>
    </location>
</feature>
<dbReference type="PANTHER" id="PTHR22951:SF5">
    <property type="entry name" value="PHOSPHATIDYLINOSITOL-BINDING CLATHRIN ASSEMBLY PROTEIN LAP"/>
    <property type="match status" value="1"/>
</dbReference>
<dbReference type="InterPro" id="IPR045192">
    <property type="entry name" value="AP180-like"/>
</dbReference>
<dbReference type="InterPro" id="IPR011417">
    <property type="entry name" value="ANTH_dom"/>
</dbReference>
<comment type="caution">
    <text evidence="2">The sequence shown here is derived from an EMBL/GenBank/DDBJ whole genome shotgun (WGS) entry which is preliminary data.</text>
</comment>
<keyword evidence="3" id="KW-1185">Reference proteome</keyword>
<dbReference type="EMBL" id="JAZGSY010000594">
    <property type="protein sequence ID" value="KAL1835596.1"/>
    <property type="molecule type" value="Genomic_DNA"/>
</dbReference>
<dbReference type="Proteomes" id="UP001583172">
    <property type="component" value="Unassembled WGS sequence"/>
</dbReference>
<dbReference type="Gene3D" id="1.20.58.150">
    <property type="entry name" value="ANTH domain"/>
    <property type="match status" value="1"/>
</dbReference>
<organism evidence="2 3">
    <name type="scientific">Humicola insolens</name>
    <name type="common">Soft-rot fungus</name>
    <dbReference type="NCBI Taxonomy" id="85995"/>
    <lineage>
        <taxon>Eukaryota</taxon>
        <taxon>Fungi</taxon>
        <taxon>Dikarya</taxon>
        <taxon>Ascomycota</taxon>
        <taxon>Pezizomycotina</taxon>
        <taxon>Sordariomycetes</taxon>
        <taxon>Sordariomycetidae</taxon>
        <taxon>Sordariales</taxon>
        <taxon>Chaetomiaceae</taxon>
        <taxon>Mycothermus</taxon>
    </lineage>
</organism>
<dbReference type="Pfam" id="PF07651">
    <property type="entry name" value="ANTH"/>
    <property type="match status" value="1"/>
</dbReference>
<evidence type="ECO:0000259" key="1">
    <source>
        <dbReference type="Pfam" id="PF07651"/>
    </source>
</evidence>
<reference evidence="2 3" key="1">
    <citation type="journal article" date="2024" name="Commun. Biol.">
        <title>Comparative genomic analysis of thermophilic fungi reveals convergent evolutionary adaptations and gene losses.</title>
        <authorList>
            <person name="Steindorff A.S."/>
            <person name="Aguilar-Pontes M.V."/>
            <person name="Robinson A.J."/>
            <person name="Andreopoulos B."/>
            <person name="LaButti K."/>
            <person name="Kuo A."/>
            <person name="Mondo S."/>
            <person name="Riley R."/>
            <person name="Otillar R."/>
            <person name="Haridas S."/>
            <person name="Lipzen A."/>
            <person name="Grimwood J."/>
            <person name="Schmutz J."/>
            <person name="Clum A."/>
            <person name="Reid I.D."/>
            <person name="Moisan M.C."/>
            <person name="Butler G."/>
            <person name="Nguyen T.T.M."/>
            <person name="Dewar K."/>
            <person name="Conant G."/>
            <person name="Drula E."/>
            <person name="Henrissat B."/>
            <person name="Hansel C."/>
            <person name="Singer S."/>
            <person name="Hutchinson M.I."/>
            <person name="de Vries R.P."/>
            <person name="Natvig D.O."/>
            <person name="Powell A.J."/>
            <person name="Tsang A."/>
            <person name="Grigoriev I.V."/>
        </authorList>
    </citation>
    <scope>NUCLEOTIDE SEQUENCE [LARGE SCALE GENOMIC DNA]</scope>
    <source>
        <strain evidence="2 3">CBS 620.91</strain>
    </source>
</reference>
<protein>
    <recommendedName>
        <fullName evidence="1">AP180 N-terminal homology (ANTH) domain-containing protein</fullName>
    </recommendedName>
</protein>
<sequence length="136" mass="15958">MIREGSPDVTLAYLAKHRNMLAVSMFSDAQTQGRNIRHYSNYLSERARAYRETKIDWVRLKEPRLEKLSIEKGLLRETEVVQHQLTALLKCDVMDNEPENEITITVFRLLVLDLLSLFQTLNQALINILRHFFELT</sequence>
<proteinExistence type="predicted"/>
<name>A0ABR3V1J6_HUMIN</name>
<dbReference type="Gene3D" id="1.25.40.90">
    <property type="match status" value="1"/>
</dbReference>
<dbReference type="InterPro" id="IPR014712">
    <property type="entry name" value="ANTH_dom_sf"/>
</dbReference>
<dbReference type="InterPro" id="IPR008942">
    <property type="entry name" value="ENTH_VHS"/>
</dbReference>